<dbReference type="InterPro" id="IPR000391">
    <property type="entry name" value="Rng_hydr_dOase-bsu"/>
</dbReference>
<dbReference type="RefSeq" id="WP_086088218.1">
    <property type="nucleotide sequence ID" value="NZ_CP021112.1"/>
</dbReference>
<dbReference type="SUPFAM" id="SSF54427">
    <property type="entry name" value="NTF2-like"/>
    <property type="match status" value="1"/>
</dbReference>
<dbReference type="AlphaFoldDB" id="A0A1W6ZSV9"/>
<organism evidence="3 4">
    <name type="scientific">Pseudorhodoplanes sinuspersici</name>
    <dbReference type="NCBI Taxonomy" id="1235591"/>
    <lineage>
        <taxon>Bacteria</taxon>
        <taxon>Pseudomonadati</taxon>
        <taxon>Pseudomonadota</taxon>
        <taxon>Alphaproteobacteria</taxon>
        <taxon>Hyphomicrobiales</taxon>
        <taxon>Pseudorhodoplanes</taxon>
    </lineage>
</organism>
<dbReference type="PANTHER" id="PTHR41534:SF2">
    <property type="entry name" value="3-PHENYLPROPIONATE_CINNAMIC ACID DIOXYGENASE SUBUNIT BETA"/>
    <property type="match status" value="1"/>
</dbReference>
<sequence>MSAQAAADPSRYSYYVTDESYSELVDDFADWQRDDMSVQDATERDLFRSAVEREARILDRLLFEDWLKLYTPDCFYWVPSTPNGGDPRREIAVMFDDRRRLEDRVYRLRTGYAWSQAPSSRTSRLVSNVEVFLSTRGDQRMVRSNFAISEFWDGEIRVLAGWTGHRFRRIGGAWLISAKQVNLLNCDQCIRNPSIIL</sequence>
<accession>A0A1W6ZSV9</accession>
<keyword evidence="2" id="KW-0560">Oxidoreductase</keyword>
<keyword evidence="4" id="KW-1185">Reference proteome</keyword>
<dbReference type="CDD" id="cd00667">
    <property type="entry name" value="ring_hydroxylating_dioxygenases_beta"/>
    <property type="match status" value="1"/>
</dbReference>
<proteinExistence type="inferred from homology"/>
<protein>
    <submittedName>
        <fullName evidence="3">Uncharacterized protein</fullName>
    </submittedName>
</protein>
<dbReference type="Pfam" id="PF00866">
    <property type="entry name" value="Ring_hydroxyl_B"/>
    <property type="match status" value="1"/>
</dbReference>
<dbReference type="EMBL" id="CP021112">
    <property type="protein sequence ID" value="ARP99814.1"/>
    <property type="molecule type" value="Genomic_DNA"/>
</dbReference>
<dbReference type="OrthoDB" id="7446267at2"/>
<evidence type="ECO:0000256" key="2">
    <source>
        <dbReference type="ARBA" id="ARBA00023002"/>
    </source>
</evidence>
<dbReference type="GO" id="GO:0019380">
    <property type="term" value="P:3-phenylpropionate catabolic process"/>
    <property type="evidence" value="ECO:0007669"/>
    <property type="project" value="TreeGrafter"/>
</dbReference>
<reference evidence="3 4" key="1">
    <citation type="submission" date="2017-05" db="EMBL/GenBank/DDBJ databases">
        <title>Full genome sequence of Pseudorhodoplanes sinuspersici.</title>
        <authorList>
            <person name="Dastgheib S.M.M."/>
            <person name="Shavandi M."/>
            <person name="Tirandaz H."/>
        </authorList>
    </citation>
    <scope>NUCLEOTIDE SEQUENCE [LARGE SCALE GENOMIC DNA]</scope>
    <source>
        <strain evidence="3 4">RIPI110</strain>
    </source>
</reference>
<evidence type="ECO:0000256" key="1">
    <source>
        <dbReference type="ARBA" id="ARBA00009570"/>
    </source>
</evidence>
<evidence type="ECO:0000313" key="4">
    <source>
        <dbReference type="Proteomes" id="UP000194137"/>
    </source>
</evidence>
<dbReference type="GO" id="GO:0016491">
    <property type="term" value="F:oxidoreductase activity"/>
    <property type="evidence" value="ECO:0007669"/>
    <property type="project" value="UniProtKB-KW"/>
</dbReference>
<name>A0A1W6ZSV9_9HYPH</name>
<dbReference type="Gene3D" id="3.10.450.50">
    <property type="match status" value="1"/>
</dbReference>
<dbReference type="PANTHER" id="PTHR41534">
    <property type="entry name" value="BLR3401 PROTEIN"/>
    <property type="match status" value="1"/>
</dbReference>
<evidence type="ECO:0000313" key="3">
    <source>
        <dbReference type="EMBL" id="ARP99814.1"/>
    </source>
</evidence>
<dbReference type="STRING" id="1235591.CAK95_12535"/>
<dbReference type="KEGG" id="psin:CAK95_12535"/>
<dbReference type="InterPro" id="IPR032710">
    <property type="entry name" value="NTF2-like_dom_sf"/>
</dbReference>
<comment type="similarity">
    <text evidence="1">Belongs to the bacterial ring-hydroxylating dioxygenase beta subunit family.</text>
</comment>
<dbReference type="Proteomes" id="UP000194137">
    <property type="component" value="Chromosome"/>
</dbReference>
<gene>
    <name evidence="3" type="ORF">CAK95_12535</name>
</gene>